<gene>
    <name evidence="1" type="ORF">EV182_004335</name>
</gene>
<name>A0ACC1HP29_9FUNG</name>
<evidence type="ECO:0000313" key="2">
    <source>
        <dbReference type="Proteomes" id="UP001145114"/>
    </source>
</evidence>
<sequence length="688" mass="75517">QDLRANIVHINQYGKLTNLSGEAYRLNTGNGGIRTLVTTATSKLIRSEPVQLATNTATATIHWEEEVETVPPDDTPYSNDAEVNGVKRQAERQLPRPRKRTEDAEPQKPQIIPTDTEQRHKTRILPRAWEEGANTTAVEKILSQTTPLSLKELISLAPTVRKSLHESTGTHRVSVEDIPTVNSRHVSRMASEHPWQQVLFSCATGTVQGSICGLPVRFSLDAGSELNLMTATVYKQLAERGRIVLRSDLPWRICDANGGSKSTQAVGVACDIDIGGTRTTAHVFIVEGGEYEVLLGQPWQRLARLKSENRPDGSLWCSVQDAETDQEVTFCAVPTVNKKAYQANGDLPRINQVERTVGRVTAEVDLNGAFRGNELLEDPISTCARSEKGRERPAAAAPVRAPCPNLPRTIGDTLEQRSTKEAMLAAVQASDSGLSEPEGTYTDRQQVTEDPAAKPTGIGTRSATIDKPDKVNTIPCETWKEQPYLCPRAQEDKLPTLSGKKRSERHTVAEKCIPPSGLLPRGNKKDPPRQVIGVNQEEEKGTIQGYYERGGEHYEKKAREENKVTFNNSHRIRKIPLKIGDLVLEHATTITAKRERKLADRWTCPYRITKAHGNGSYDLAELDGTLRRSPVAGNRLRYFFTRDSASPDSSSAGEDVMGISGAAALQENQGGEGSHRLQGGGQGGHLLV</sequence>
<evidence type="ECO:0000313" key="1">
    <source>
        <dbReference type="EMBL" id="KAJ1678305.1"/>
    </source>
</evidence>
<organism evidence="1 2">
    <name type="scientific">Spiromyces aspiralis</name>
    <dbReference type="NCBI Taxonomy" id="68401"/>
    <lineage>
        <taxon>Eukaryota</taxon>
        <taxon>Fungi</taxon>
        <taxon>Fungi incertae sedis</taxon>
        <taxon>Zoopagomycota</taxon>
        <taxon>Kickxellomycotina</taxon>
        <taxon>Kickxellomycetes</taxon>
        <taxon>Kickxellales</taxon>
        <taxon>Kickxellaceae</taxon>
        <taxon>Spiromyces</taxon>
    </lineage>
</organism>
<dbReference type="Proteomes" id="UP001145114">
    <property type="component" value="Unassembled WGS sequence"/>
</dbReference>
<proteinExistence type="predicted"/>
<feature type="non-terminal residue" evidence="1">
    <location>
        <position position="1"/>
    </location>
</feature>
<comment type="caution">
    <text evidence="1">The sequence shown here is derived from an EMBL/GenBank/DDBJ whole genome shotgun (WGS) entry which is preliminary data.</text>
</comment>
<dbReference type="EMBL" id="JAMZIH010001309">
    <property type="protein sequence ID" value="KAJ1678305.1"/>
    <property type="molecule type" value="Genomic_DNA"/>
</dbReference>
<reference evidence="1" key="1">
    <citation type="submission" date="2022-06" db="EMBL/GenBank/DDBJ databases">
        <title>Phylogenomic reconstructions and comparative analyses of Kickxellomycotina fungi.</title>
        <authorList>
            <person name="Reynolds N.K."/>
            <person name="Stajich J.E."/>
            <person name="Barry K."/>
            <person name="Grigoriev I.V."/>
            <person name="Crous P."/>
            <person name="Smith M.E."/>
        </authorList>
    </citation>
    <scope>NUCLEOTIDE SEQUENCE</scope>
    <source>
        <strain evidence="1">RSA 2271</strain>
    </source>
</reference>
<protein>
    <submittedName>
        <fullName evidence="1">Uncharacterized protein</fullName>
    </submittedName>
</protein>
<keyword evidence="2" id="KW-1185">Reference proteome</keyword>
<accession>A0ACC1HP29</accession>